<reference evidence="2 3" key="1">
    <citation type="submission" date="2015-03" db="EMBL/GenBank/DDBJ databases">
        <authorList>
            <person name="Radwan O."/>
            <person name="Al-Naeli F.A."/>
            <person name="Rendon G.A."/>
            <person name="Fields C."/>
        </authorList>
    </citation>
    <scope>NUCLEOTIDE SEQUENCE [LARGE SCALE GENOMIC DNA]</scope>
    <source>
        <strain evidence="2">CR-DP1</strain>
    </source>
</reference>
<feature type="compositionally biased region" description="Polar residues" evidence="1">
    <location>
        <begin position="248"/>
        <end position="257"/>
    </location>
</feature>
<feature type="region of interest" description="Disordered" evidence="1">
    <location>
        <begin position="120"/>
        <end position="141"/>
    </location>
</feature>
<comment type="caution">
    <text evidence="2">The sequence shown here is derived from an EMBL/GenBank/DDBJ whole genome shotgun (WGS) entry which is preliminary data.</text>
</comment>
<accession>A0A0F4ZEP2</accession>
<sequence length="433" mass="47517">MAAVHNRLQRHRSHRASGGRPAIKRNSHSEKGSFDLDRSWEDHLHYENHGWGSSSARNHSFDLPDSTAVTTSTSSATRETTYNTGLGLGDSSDSTFGMSRSSYSNTASIAVPRTTKYPVHGRSVSGTSHVSITTSSAGHRPGSFVHPFQQTPRTSSPPLFIAPSSPLERSPSLREYSPTIAENDEIYSSSTPINRSYSVGARASLDFTPSGTYHSTRTPYAVLTPTRPDAALSSNMEALDTPSPITPIKSSFTSSSAPKRPSLDMPFRLRSRSAEVDTFTQSERLREARRRFEEKQRVKDEKYARAQVEKKDREATKEAVKFEKAQAQLKKAASSTGSGRNSNEMCAASALATTVRRGTGASSEAEKQSPDLAFASSSYENTTAGAEPTSDVDSCMDTNAPPRRIYSAKKRTQSTWTAFILWIRTRLFKIGRR</sequence>
<evidence type="ECO:0000313" key="2">
    <source>
        <dbReference type="EMBL" id="KKA29074.1"/>
    </source>
</evidence>
<organism evidence="2 3">
    <name type="scientific">Thielaviopsis punctulata</name>
    <dbReference type="NCBI Taxonomy" id="72032"/>
    <lineage>
        <taxon>Eukaryota</taxon>
        <taxon>Fungi</taxon>
        <taxon>Dikarya</taxon>
        <taxon>Ascomycota</taxon>
        <taxon>Pezizomycotina</taxon>
        <taxon>Sordariomycetes</taxon>
        <taxon>Hypocreomycetidae</taxon>
        <taxon>Microascales</taxon>
        <taxon>Ceratocystidaceae</taxon>
        <taxon>Thielaviopsis</taxon>
    </lineage>
</organism>
<dbReference type="EMBL" id="LAEV01001008">
    <property type="protein sequence ID" value="KKA29074.1"/>
    <property type="molecule type" value="Genomic_DNA"/>
</dbReference>
<dbReference type="AlphaFoldDB" id="A0A0F4ZEP2"/>
<evidence type="ECO:0000256" key="1">
    <source>
        <dbReference type="SAM" id="MobiDB-lite"/>
    </source>
</evidence>
<proteinExistence type="predicted"/>
<feature type="region of interest" description="Disordered" evidence="1">
    <location>
        <begin position="291"/>
        <end position="317"/>
    </location>
</feature>
<dbReference type="Proteomes" id="UP000033483">
    <property type="component" value="Unassembled WGS sequence"/>
</dbReference>
<name>A0A0F4ZEP2_9PEZI</name>
<feature type="compositionally biased region" description="Basic residues" evidence="1">
    <location>
        <begin position="7"/>
        <end position="26"/>
    </location>
</feature>
<feature type="compositionally biased region" description="Polar residues" evidence="1">
    <location>
        <begin position="124"/>
        <end position="137"/>
    </location>
</feature>
<feature type="region of interest" description="Disordered" evidence="1">
    <location>
        <begin position="1"/>
        <end position="34"/>
    </location>
</feature>
<feature type="region of interest" description="Disordered" evidence="1">
    <location>
        <begin position="238"/>
        <end position="264"/>
    </location>
</feature>
<feature type="region of interest" description="Disordered" evidence="1">
    <location>
        <begin position="66"/>
        <end position="95"/>
    </location>
</feature>
<dbReference type="OrthoDB" id="5377213at2759"/>
<keyword evidence="3" id="KW-1185">Reference proteome</keyword>
<feature type="compositionally biased region" description="Low complexity" evidence="1">
    <location>
        <begin position="66"/>
        <end position="81"/>
    </location>
</feature>
<protein>
    <submittedName>
        <fullName evidence="2">Uncharacterized protein</fullName>
    </submittedName>
</protein>
<gene>
    <name evidence="2" type="ORF">TD95_004185</name>
</gene>
<evidence type="ECO:0000313" key="3">
    <source>
        <dbReference type="Proteomes" id="UP000033483"/>
    </source>
</evidence>